<dbReference type="Gene3D" id="3.40.50.150">
    <property type="entry name" value="Vaccinia Virus protein VP39"/>
    <property type="match status" value="1"/>
</dbReference>
<comment type="catalytic activity">
    <reaction evidence="4">
        <text>a 2'-deoxyadenosine in DNA + S-adenosyl-L-methionine = an N(6)-methyl-2'-deoxyadenosine in DNA + S-adenosyl-L-homocysteine + H(+)</text>
        <dbReference type="Rhea" id="RHEA:15197"/>
        <dbReference type="Rhea" id="RHEA-COMP:12418"/>
        <dbReference type="Rhea" id="RHEA-COMP:12419"/>
        <dbReference type="ChEBI" id="CHEBI:15378"/>
        <dbReference type="ChEBI" id="CHEBI:57856"/>
        <dbReference type="ChEBI" id="CHEBI:59789"/>
        <dbReference type="ChEBI" id="CHEBI:90615"/>
        <dbReference type="ChEBI" id="CHEBI:90616"/>
        <dbReference type="EC" id="2.1.1.72"/>
    </reaction>
</comment>
<proteinExistence type="inferred from homology"/>
<dbReference type="PROSITE" id="PS00092">
    <property type="entry name" value="N6_MTASE"/>
    <property type="match status" value="1"/>
</dbReference>
<gene>
    <name evidence="7" type="ORF">QO034_18935</name>
</gene>
<evidence type="ECO:0000256" key="4">
    <source>
        <dbReference type="ARBA" id="ARBA00047942"/>
    </source>
</evidence>
<dbReference type="PANTHER" id="PTHR13370">
    <property type="entry name" value="RNA METHYLASE-RELATED"/>
    <property type="match status" value="1"/>
</dbReference>
<dbReference type="PANTHER" id="PTHR13370:SF3">
    <property type="entry name" value="TRNA (GUANINE(10)-N2)-METHYLTRANSFERASE HOMOLOG"/>
    <property type="match status" value="1"/>
</dbReference>
<dbReference type="InterPro" id="IPR002052">
    <property type="entry name" value="DNA_methylase_N6_adenine_CS"/>
</dbReference>
<dbReference type="RefSeq" id="WP_284487099.1">
    <property type="nucleotide sequence ID" value="NZ_JASNJE010000031.1"/>
</dbReference>
<organism evidence="7 8">
    <name type="scientific">Sedimentitalea xiamensis</name>
    <dbReference type="NCBI Taxonomy" id="3050037"/>
    <lineage>
        <taxon>Bacteria</taxon>
        <taxon>Pseudomonadati</taxon>
        <taxon>Pseudomonadota</taxon>
        <taxon>Alphaproteobacteria</taxon>
        <taxon>Rhodobacterales</taxon>
        <taxon>Paracoccaceae</taxon>
        <taxon>Sedimentitalea</taxon>
    </lineage>
</organism>
<reference evidence="7 8" key="1">
    <citation type="submission" date="2023-05" db="EMBL/GenBank/DDBJ databases">
        <title>Sedimentitalea sp. nov. JM2-8.</title>
        <authorList>
            <person name="Huang J."/>
        </authorList>
    </citation>
    <scope>NUCLEOTIDE SEQUENCE [LARGE SCALE GENOMIC DNA]</scope>
    <source>
        <strain evidence="7 8">JM2-8</strain>
    </source>
</reference>
<dbReference type="EMBL" id="JASNJE010000031">
    <property type="protein sequence ID" value="MDK3075168.1"/>
    <property type="molecule type" value="Genomic_DNA"/>
</dbReference>
<keyword evidence="3" id="KW-0808">Transferase</keyword>
<evidence type="ECO:0000256" key="3">
    <source>
        <dbReference type="ARBA" id="ARBA00022679"/>
    </source>
</evidence>
<dbReference type="EC" id="2.1.1.-" evidence="5"/>
<accession>A0ABT7FJR3</accession>
<keyword evidence="2" id="KW-0489">Methyltransferase</keyword>
<evidence type="ECO:0000256" key="2">
    <source>
        <dbReference type="ARBA" id="ARBA00022603"/>
    </source>
</evidence>
<dbReference type="SUPFAM" id="SSF53335">
    <property type="entry name" value="S-adenosyl-L-methionine-dependent methyltransferases"/>
    <property type="match status" value="1"/>
</dbReference>
<dbReference type="PRINTS" id="PR00508">
    <property type="entry name" value="S21N4MTFRASE"/>
</dbReference>
<dbReference type="InterPro" id="IPR002941">
    <property type="entry name" value="DNA_methylase_N4/N6"/>
</dbReference>
<protein>
    <recommendedName>
        <fullName evidence="5">Methyltransferase</fullName>
        <ecNumber evidence="5">2.1.1.-</ecNumber>
    </recommendedName>
</protein>
<dbReference type="InterPro" id="IPR029063">
    <property type="entry name" value="SAM-dependent_MTases_sf"/>
</dbReference>
<evidence type="ECO:0000313" key="8">
    <source>
        <dbReference type="Proteomes" id="UP001227126"/>
    </source>
</evidence>
<feature type="domain" description="DNA methylase N-4/N-6" evidence="6">
    <location>
        <begin position="18"/>
        <end position="214"/>
    </location>
</feature>
<name>A0ABT7FJR3_9RHOB</name>
<sequence length="224" mass="25092">MHRGDARELLRGMPAESVDCVVTDPPYQTISGGNGESATHKRPTGMLADNDGKMFEHNDVKFREYLHDLYRVLRDPGHIYLMVNFLNLEAALAEMRRAGFRVHNLLIARKQNATPNRWYMKNVEYTIFARKGAAFPINDCGSMTCHDWKNPVGNKTHPTEKSVDLMRMYVENSTQPGDIVLDPFAGTGSTGVACKLSGRSFVGCEFDVTYLTIACKRIGVMPCL</sequence>
<dbReference type="Proteomes" id="UP001227126">
    <property type="component" value="Unassembled WGS sequence"/>
</dbReference>
<evidence type="ECO:0000259" key="6">
    <source>
        <dbReference type="Pfam" id="PF01555"/>
    </source>
</evidence>
<dbReference type="InterPro" id="IPR001091">
    <property type="entry name" value="RM_Methyltransferase"/>
</dbReference>
<evidence type="ECO:0000256" key="5">
    <source>
        <dbReference type="RuleBase" id="RU362026"/>
    </source>
</evidence>
<comment type="caution">
    <text evidence="7">The sequence shown here is derived from an EMBL/GenBank/DDBJ whole genome shotgun (WGS) entry which is preliminary data.</text>
</comment>
<dbReference type="Pfam" id="PF01555">
    <property type="entry name" value="N6_N4_Mtase"/>
    <property type="match status" value="1"/>
</dbReference>
<keyword evidence="8" id="KW-1185">Reference proteome</keyword>
<evidence type="ECO:0000313" key="7">
    <source>
        <dbReference type="EMBL" id="MDK3075168.1"/>
    </source>
</evidence>
<comment type="similarity">
    <text evidence="1 5">Belongs to the N(4)/N(6)-methyltransferase family.</text>
</comment>
<evidence type="ECO:0000256" key="1">
    <source>
        <dbReference type="ARBA" id="ARBA00006594"/>
    </source>
</evidence>